<reference evidence="3 4" key="1">
    <citation type="journal article" date="2018" name="Nat. Biotechnol.">
        <title>A standardized bacterial taxonomy based on genome phylogeny substantially revises the tree of life.</title>
        <authorList>
            <person name="Parks D.H."/>
            <person name="Chuvochina M."/>
            <person name="Waite D.W."/>
            <person name="Rinke C."/>
            <person name="Skarshewski A."/>
            <person name="Chaumeil P.A."/>
            <person name="Hugenholtz P."/>
        </authorList>
    </citation>
    <scope>NUCLEOTIDE SEQUENCE [LARGE SCALE GENOMIC DNA]</scope>
    <source>
        <strain evidence="3">UBA11621</strain>
    </source>
</reference>
<dbReference type="SUPFAM" id="SSF53720">
    <property type="entry name" value="ALDH-like"/>
    <property type="match status" value="1"/>
</dbReference>
<dbReference type="EMBL" id="DONK01000007">
    <property type="protein sequence ID" value="HBU49751.1"/>
    <property type="molecule type" value="Genomic_DNA"/>
</dbReference>
<dbReference type="Proteomes" id="UP000264779">
    <property type="component" value="Unassembled WGS sequence"/>
</dbReference>
<dbReference type="InterPro" id="IPR016161">
    <property type="entry name" value="Ald_DH/histidinol_DH"/>
</dbReference>
<name>A0A358DTZ9_9ALTE</name>
<gene>
    <name evidence="3" type="primary">astD</name>
    <name evidence="3" type="ORF">DEB45_00715</name>
</gene>
<feature type="non-terminal residue" evidence="3">
    <location>
        <position position="72"/>
    </location>
</feature>
<dbReference type="Gene3D" id="3.40.605.10">
    <property type="entry name" value="Aldehyde Dehydrogenase, Chain A, domain 1"/>
    <property type="match status" value="1"/>
</dbReference>
<evidence type="ECO:0000313" key="4">
    <source>
        <dbReference type="Proteomes" id="UP000264779"/>
    </source>
</evidence>
<evidence type="ECO:0000259" key="2">
    <source>
        <dbReference type="Pfam" id="PF00171"/>
    </source>
</evidence>
<accession>A0A358DTZ9</accession>
<dbReference type="Pfam" id="PF00171">
    <property type="entry name" value="Aldedh"/>
    <property type="match status" value="1"/>
</dbReference>
<keyword evidence="1" id="KW-0560">Oxidoreductase</keyword>
<feature type="domain" description="Aldehyde dehydrogenase" evidence="2">
    <location>
        <begin position="11"/>
        <end position="70"/>
    </location>
</feature>
<dbReference type="InterPro" id="IPR015590">
    <property type="entry name" value="Aldehyde_DH_dom"/>
</dbReference>
<proteinExistence type="predicted"/>
<organism evidence="3 4">
    <name type="scientific">Alteromonas australica</name>
    <dbReference type="NCBI Taxonomy" id="589873"/>
    <lineage>
        <taxon>Bacteria</taxon>
        <taxon>Pseudomonadati</taxon>
        <taxon>Pseudomonadota</taxon>
        <taxon>Gammaproteobacteria</taxon>
        <taxon>Alteromonadales</taxon>
        <taxon>Alteromonadaceae</taxon>
        <taxon>Alteromonas/Salinimonas group</taxon>
        <taxon>Alteromonas</taxon>
    </lineage>
</organism>
<dbReference type="GO" id="GO:0016491">
    <property type="term" value="F:oxidoreductase activity"/>
    <property type="evidence" value="ECO:0007669"/>
    <property type="project" value="UniProtKB-KW"/>
</dbReference>
<evidence type="ECO:0000313" key="3">
    <source>
        <dbReference type="EMBL" id="HBU49751.1"/>
    </source>
</evidence>
<evidence type="ECO:0000256" key="1">
    <source>
        <dbReference type="ARBA" id="ARBA00023002"/>
    </source>
</evidence>
<dbReference type="InterPro" id="IPR016162">
    <property type="entry name" value="Ald_DH_N"/>
</dbReference>
<sequence length="72" mass="7822">MLHTHFINGEWVAGEGHELSSIDPAKNVSIWQGKSATSAQIDAAINAARNALPQWSMMSVEARLTIIKAYGE</sequence>
<protein>
    <submittedName>
        <fullName evidence="3">N-succinylglutamate 5-semialdehyde dehydrogenase</fullName>
    </submittedName>
</protein>
<dbReference type="AlphaFoldDB" id="A0A358DTZ9"/>
<comment type="caution">
    <text evidence="3">The sequence shown here is derived from an EMBL/GenBank/DDBJ whole genome shotgun (WGS) entry which is preliminary data.</text>
</comment>